<dbReference type="EMBL" id="JPMI01000156">
    <property type="protein sequence ID" value="KFA91190.1"/>
    <property type="molecule type" value="Genomic_DNA"/>
</dbReference>
<dbReference type="AlphaFoldDB" id="A0A084SRV5"/>
<comment type="caution">
    <text evidence="1">The sequence shown here is derived from an EMBL/GenBank/DDBJ whole genome shotgun (WGS) entry which is preliminary data.</text>
</comment>
<proteinExistence type="predicted"/>
<name>A0A084SRV5_9BACT</name>
<protein>
    <submittedName>
        <fullName evidence="1">Uncharacterized protein</fullName>
    </submittedName>
</protein>
<accession>A0A084SRV5</accession>
<evidence type="ECO:0000313" key="1">
    <source>
        <dbReference type="EMBL" id="KFA91190.1"/>
    </source>
</evidence>
<gene>
    <name evidence="1" type="ORF">Q664_23570</name>
</gene>
<evidence type="ECO:0000313" key="2">
    <source>
        <dbReference type="Proteomes" id="UP000028547"/>
    </source>
</evidence>
<sequence length="169" mass="17581">MTALLAVGTATAQGGKQYLYLRTPNAAITARVTGDSVSGPDLQLSRDGKTLRGRAFGQTVFLGLNGQELGGTVGRELTRMSFEDDNGVTRARGSFYGRLSELNLSKEELTGTVGPCSYDLKATKDGSYVGSRSCGGAPERPVILDIPPALAKQGTGMTLATLGLILGVP</sequence>
<reference evidence="1 2" key="1">
    <citation type="submission" date="2014-07" db="EMBL/GenBank/DDBJ databases">
        <title>Draft Genome Sequence of Gephyronic Acid Producer, Cystobacter violaceus Strain Cb vi76.</title>
        <authorList>
            <person name="Stevens D.C."/>
            <person name="Young J."/>
            <person name="Carmichael R."/>
            <person name="Tan J."/>
            <person name="Taylor R.E."/>
        </authorList>
    </citation>
    <scope>NUCLEOTIDE SEQUENCE [LARGE SCALE GENOMIC DNA]</scope>
    <source>
        <strain evidence="1 2">Cb vi76</strain>
    </source>
</reference>
<dbReference type="Proteomes" id="UP000028547">
    <property type="component" value="Unassembled WGS sequence"/>
</dbReference>
<organism evidence="1 2">
    <name type="scientific">Archangium violaceum Cb vi76</name>
    <dbReference type="NCBI Taxonomy" id="1406225"/>
    <lineage>
        <taxon>Bacteria</taxon>
        <taxon>Pseudomonadati</taxon>
        <taxon>Myxococcota</taxon>
        <taxon>Myxococcia</taxon>
        <taxon>Myxococcales</taxon>
        <taxon>Cystobacterineae</taxon>
        <taxon>Archangiaceae</taxon>
        <taxon>Archangium</taxon>
    </lineage>
</organism>